<dbReference type="AlphaFoldDB" id="A0A0U1NVS5"/>
<dbReference type="Proteomes" id="UP000199087">
    <property type="component" value="Unassembled WGS sequence"/>
</dbReference>
<evidence type="ECO:0000313" key="1">
    <source>
        <dbReference type="EMBL" id="CRK82085.1"/>
    </source>
</evidence>
<dbReference type="EMBL" id="CVRB01000002">
    <property type="protein sequence ID" value="CRK82085.1"/>
    <property type="molecule type" value="Genomic_DNA"/>
</dbReference>
<gene>
    <name evidence="1" type="ORF">BN000_02006</name>
</gene>
<dbReference type="InterPro" id="IPR029058">
    <property type="entry name" value="AB_hydrolase_fold"/>
</dbReference>
<organism evidence="1 2">
    <name type="scientific">Neobacillus massiliamazoniensis</name>
    <dbReference type="NCBI Taxonomy" id="1499688"/>
    <lineage>
        <taxon>Bacteria</taxon>
        <taxon>Bacillati</taxon>
        <taxon>Bacillota</taxon>
        <taxon>Bacilli</taxon>
        <taxon>Bacillales</taxon>
        <taxon>Bacillaceae</taxon>
        <taxon>Neobacillus</taxon>
    </lineage>
</organism>
<dbReference type="STRING" id="1499688.BN000_02006"/>
<keyword evidence="2" id="KW-1185">Reference proteome</keyword>
<dbReference type="RefSeq" id="WP_090633806.1">
    <property type="nucleotide sequence ID" value="NZ_CVRB01000002.1"/>
</dbReference>
<sequence length="222" mass="25704">MYELIEKQVVRNEHSTIPYTWIRSKSPNKSICIMLPGLGYSTQRPLFHYATSMSIEGNMDVLHINYHFNKNEHFAALSRAEQDAWMYEDVKVVVDEVLKESEYEQQIWLSKSIGTIPMAFEWRQKNFIHHSVGVWLTPLLKDDNVCHSILNTELPSLCVIGDQDPHYIKERLSLLEKNELVRVVVIPNADHSMEIKGDIGATIDSMKEIKDNMQDFIEDIGN</sequence>
<reference evidence="2" key="1">
    <citation type="submission" date="2015-05" db="EMBL/GenBank/DDBJ databases">
        <authorList>
            <person name="Urmite Genomes"/>
        </authorList>
    </citation>
    <scope>NUCLEOTIDE SEQUENCE [LARGE SCALE GENOMIC DNA]</scope>
    <source>
        <strain evidence="2">LF1</strain>
    </source>
</reference>
<dbReference type="PIRSF" id="PIRSF033634">
    <property type="entry name" value="UCP033634"/>
    <property type="match status" value="1"/>
</dbReference>
<dbReference type="InterPro" id="IPR017018">
    <property type="entry name" value="UCP033634"/>
</dbReference>
<dbReference type="SUPFAM" id="SSF53474">
    <property type="entry name" value="alpha/beta-Hydrolases"/>
    <property type="match status" value="1"/>
</dbReference>
<dbReference type="ESTHER" id="9baci-a0a0u1nvs5">
    <property type="family name" value="UCP033634"/>
</dbReference>
<dbReference type="OrthoDB" id="1908495at2"/>
<accession>A0A0U1NVS5</accession>
<name>A0A0U1NVS5_9BACI</name>
<evidence type="ECO:0008006" key="3">
    <source>
        <dbReference type="Google" id="ProtNLM"/>
    </source>
</evidence>
<proteinExistence type="predicted"/>
<protein>
    <recommendedName>
        <fullName evidence="3">Alpha/beta hydrolase</fullName>
    </recommendedName>
</protein>
<evidence type="ECO:0000313" key="2">
    <source>
        <dbReference type="Proteomes" id="UP000199087"/>
    </source>
</evidence>